<proteinExistence type="predicted"/>
<accession>A0A379MQ63</accession>
<dbReference type="EMBL" id="UGVL01000001">
    <property type="protein sequence ID" value="SUE32899.1"/>
    <property type="molecule type" value="Genomic_DNA"/>
</dbReference>
<keyword evidence="3" id="KW-1185">Reference proteome</keyword>
<dbReference type="AlphaFoldDB" id="A0A379MQ63"/>
<organism evidence="2 3">
    <name type="scientific">Rikenella microfusus</name>
    <dbReference type="NCBI Taxonomy" id="28139"/>
    <lineage>
        <taxon>Bacteria</taxon>
        <taxon>Pseudomonadati</taxon>
        <taxon>Bacteroidota</taxon>
        <taxon>Bacteroidia</taxon>
        <taxon>Bacteroidales</taxon>
        <taxon>Rikenellaceae</taxon>
        <taxon>Rikenella</taxon>
    </lineage>
</organism>
<reference evidence="2 3" key="1">
    <citation type="submission" date="2018-06" db="EMBL/GenBank/DDBJ databases">
        <authorList>
            <consortium name="Pathogen Informatics"/>
            <person name="Doyle S."/>
        </authorList>
    </citation>
    <scope>NUCLEOTIDE SEQUENCE [LARGE SCALE GENOMIC DNA]</scope>
    <source>
        <strain evidence="2 3">NCTC11190</strain>
    </source>
</reference>
<evidence type="ECO:0000313" key="2">
    <source>
        <dbReference type="EMBL" id="SUE32899.1"/>
    </source>
</evidence>
<gene>
    <name evidence="2" type="ORF">NCTC11190_00081</name>
</gene>
<feature type="chain" id="PRO_5017077700" description="DUF4270 domain-containing protein" evidence="1">
    <location>
        <begin position="30"/>
        <end position="471"/>
    </location>
</feature>
<dbReference type="STRING" id="880526.GCA_000427365_01357"/>
<dbReference type="InterPro" id="IPR025366">
    <property type="entry name" value="DUF4270"/>
</dbReference>
<dbReference type="PROSITE" id="PS51257">
    <property type="entry name" value="PROKAR_LIPOPROTEIN"/>
    <property type="match status" value="1"/>
</dbReference>
<evidence type="ECO:0008006" key="4">
    <source>
        <dbReference type="Google" id="ProtNLM"/>
    </source>
</evidence>
<evidence type="ECO:0000313" key="3">
    <source>
        <dbReference type="Proteomes" id="UP000255233"/>
    </source>
</evidence>
<dbReference type="Pfam" id="PF14092">
    <property type="entry name" value="DUF4270"/>
    <property type="match status" value="1"/>
</dbReference>
<dbReference type="Proteomes" id="UP000255233">
    <property type="component" value="Unassembled WGS sequence"/>
</dbReference>
<evidence type="ECO:0000256" key="1">
    <source>
        <dbReference type="SAM" id="SignalP"/>
    </source>
</evidence>
<keyword evidence="1" id="KW-0732">Signal</keyword>
<feature type="signal peptide" evidence="1">
    <location>
        <begin position="1"/>
        <end position="29"/>
    </location>
</feature>
<protein>
    <recommendedName>
        <fullName evidence="4">DUF4270 domain-containing protein</fullName>
    </recommendedName>
</protein>
<name>A0A379MQ63_9BACT</name>
<sequence length="471" mass="53273">MTNCLKNKRCLAIAGKWLVCLLAGGAAVACTDRNDLFGNEMVPPSQQMGSSIDSTVSVYTFVTTLDSLDTNIADFYQPFMGSYIDPVVGRTDVAVFTNYSPYGFEHSHYFGVDPVIDSMRYAISFSGAMGDTTKAVTIDVYEVKEGVRFYQDSAYFSNFDMTPYIGSEPLFSFEHKGIGTAYGKLPQEFAERLLDNTQDQTNVYYNDTAFHRKYPGLYFKFREPVTSGEGQMLQLDLSQSMLSLFYHNKGPEEPDTTFQRMLFFGDYTYDYVSFSTIEHDYAYADPSKGGVRPDEIVKADKIDDNTPASEYMYVQGLAGLMGLLRVDEDALAGLKRKAEELGYSHVALHRAELQVTMVDSGVEQYDKSFSTLGMYYNMLKYEFLSEYNPVMDAVTNSGYSSWLGGELNRSKGTYTFDITSYVQSLLTGKETRYTTQLLPDYEYRNNFARCWLYGTDSPYPPLLVLTYTMIK</sequence>
<dbReference type="RefSeq" id="WP_169715506.1">
    <property type="nucleotide sequence ID" value="NZ_DBEWVC010000094.1"/>
</dbReference>